<keyword evidence="1" id="KW-0175">Coiled coil</keyword>
<evidence type="ECO:0000313" key="4">
    <source>
        <dbReference type="EMBL" id="AMV66841.1"/>
    </source>
</evidence>
<feature type="region of interest" description="Disordered" evidence="2">
    <location>
        <begin position="1"/>
        <end position="64"/>
    </location>
</feature>
<evidence type="ECO:0000313" key="5">
    <source>
        <dbReference type="Proteomes" id="UP000076244"/>
    </source>
</evidence>
<evidence type="ECO:0000256" key="1">
    <source>
        <dbReference type="SAM" id="Coils"/>
    </source>
</evidence>
<accession>A0A0R2HUE5</accession>
<evidence type="ECO:0000256" key="2">
    <source>
        <dbReference type="SAM" id="MobiDB-lite"/>
    </source>
</evidence>
<dbReference type="Proteomes" id="UP000076244">
    <property type="component" value="Chromosome"/>
</dbReference>
<gene>
    <name evidence="3" type="ORF">ADU70_1793</name>
    <name evidence="4" type="ORF">ADU72_0900</name>
</gene>
<reference evidence="5 6" key="1">
    <citation type="journal article" date="2016" name="PLoS ONE">
        <title>The Identification of Novel Diagnostic Marker Genes for the Detection of Beer Spoiling Pediococcus damnosus Strains Using the BlAst Diagnostic Gene findEr.</title>
        <authorList>
            <person name="Behr J."/>
            <person name="Geissler A.J."/>
            <person name="Schmid J."/>
            <person name="Zehe A."/>
            <person name="Vogel R.F."/>
        </authorList>
    </citation>
    <scope>NUCLEOTIDE SEQUENCE [LARGE SCALE GENOMIC DNA]</scope>
    <source>
        <strain evidence="3 6">TMW 2.1533</strain>
        <strain evidence="4 5">TMW 2.1535</strain>
    </source>
</reference>
<name>A0A0R2HUE5_9LACO</name>
<proteinExistence type="predicted"/>
<dbReference type="Proteomes" id="UP000076405">
    <property type="component" value="Chromosome"/>
</dbReference>
<evidence type="ECO:0000313" key="6">
    <source>
        <dbReference type="Proteomes" id="UP000076405"/>
    </source>
</evidence>
<sequence>MAKFHSGFRQQQRDTKHKQQADHRKKLAEFRKQQLDRQASETIAPEATAKSQSSLPKNDHEKTKYRKLKQQYTKLQKKLVASGKQNLQLSQQLNKQKRNANQTNLQQKLQAKDQQLKDNEQELQQKEAVIKRLLAEKSLANDEVLAIHEEMQRTKANFTILARHVKPKLAADEHQKQVQSLSNVLIGFLANRYLGQKTHYYQLSAADMLKLFREEIKNQETTKAEMKTVHQENQQLKIQIKAAQKAANQANLNRQIISNRFESLVNFNVEHQLHRVSTKTLLETLMTRVGRADLSEFDLLERLYDAYMRRVEPQMAQEVENQDPQIRFGFIHITENVTTFTDVNFVIHYNVKNPKQLELVNGNAYRGRLVQDDTELVLEKALPFFKRRLERVAHHNHKQRLSTNKVMPEVKSALDGKQVLIATWKRNFDYKEYLKPFGVITTVADTAEIKGDRLAMLAGAKRFDLVFCDTGGMHHSQVAIMDKSVPKNKLIHFYRLNTHDMVGALLSKFGLYPQLTKYGFATGENKGYW</sequence>
<dbReference type="AlphaFoldDB" id="A0A0R2HUE5"/>
<dbReference type="RefSeq" id="WP_046872189.1">
    <property type="nucleotide sequence ID" value="NZ_BAAAXI010000180.1"/>
</dbReference>
<dbReference type="EMBL" id="CP012275">
    <property type="protein sequence ID" value="AMV63263.1"/>
    <property type="molecule type" value="Genomic_DNA"/>
</dbReference>
<protein>
    <submittedName>
        <fullName evidence="3">Uncharacterized protein</fullName>
    </submittedName>
</protein>
<feature type="region of interest" description="Disordered" evidence="2">
    <location>
        <begin position="94"/>
        <end position="118"/>
    </location>
</feature>
<organism evidence="3 6">
    <name type="scientific">Pediococcus damnosus</name>
    <dbReference type="NCBI Taxonomy" id="51663"/>
    <lineage>
        <taxon>Bacteria</taxon>
        <taxon>Bacillati</taxon>
        <taxon>Bacillota</taxon>
        <taxon>Bacilli</taxon>
        <taxon>Lactobacillales</taxon>
        <taxon>Lactobacillaceae</taxon>
        <taxon>Pediococcus</taxon>
    </lineage>
</organism>
<keyword evidence="5" id="KW-1185">Reference proteome</keyword>
<dbReference type="EMBL" id="CP012288">
    <property type="protein sequence ID" value="AMV66841.1"/>
    <property type="molecule type" value="Genomic_DNA"/>
</dbReference>
<feature type="compositionally biased region" description="Basic and acidic residues" evidence="2">
    <location>
        <begin position="11"/>
        <end position="39"/>
    </location>
</feature>
<feature type="coiled-coil region" evidence="1">
    <location>
        <begin position="226"/>
        <end position="253"/>
    </location>
</feature>
<evidence type="ECO:0000313" key="3">
    <source>
        <dbReference type="EMBL" id="AMV63263.1"/>
    </source>
</evidence>
<dbReference type="KEGG" id="pdm:ADU72_0900"/>